<dbReference type="FunFam" id="3.40.190.290:FF:000001">
    <property type="entry name" value="Transcriptional regulator, LysR family"/>
    <property type="match status" value="1"/>
</dbReference>
<accession>A0A7X0FBE9</accession>
<dbReference type="Pfam" id="PF03466">
    <property type="entry name" value="LysR_substrate"/>
    <property type="match status" value="1"/>
</dbReference>
<organism evidence="6 7">
    <name type="scientific">Aminobacter aganoensis</name>
    <dbReference type="NCBI Taxonomy" id="83264"/>
    <lineage>
        <taxon>Bacteria</taxon>
        <taxon>Pseudomonadati</taxon>
        <taxon>Pseudomonadota</taxon>
        <taxon>Alphaproteobacteria</taxon>
        <taxon>Hyphomicrobiales</taxon>
        <taxon>Phyllobacteriaceae</taxon>
        <taxon>Aminobacter</taxon>
    </lineage>
</organism>
<dbReference type="EMBL" id="JACHOU010000015">
    <property type="protein sequence ID" value="MBB6356634.1"/>
    <property type="molecule type" value="Genomic_DNA"/>
</dbReference>
<keyword evidence="2" id="KW-0805">Transcription regulation</keyword>
<dbReference type="GO" id="GO:0003700">
    <property type="term" value="F:DNA-binding transcription factor activity"/>
    <property type="evidence" value="ECO:0007669"/>
    <property type="project" value="InterPro"/>
</dbReference>
<dbReference type="PANTHER" id="PTHR30537:SF71">
    <property type="entry name" value="TRANSCRIPTIONAL REGULATORY PROTEIN"/>
    <property type="match status" value="1"/>
</dbReference>
<dbReference type="AlphaFoldDB" id="A0A7X0FBE9"/>
<comment type="similarity">
    <text evidence="1">Belongs to the LysR transcriptional regulatory family.</text>
</comment>
<dbReference type="InterPro" id="IPR000847">
    <property type="entry name" value="LysR_HTH_N"/>
</dbReference>
<dbReference type="Pfam" id="PF00126">
    <property type="entry name" value="HTH_1"/>
    <property type="match status" value="1"/>
</dbReference>
<evidence type="ECO:0000256" key="4">
    <source>
        <dbReference type="ARBA" id="ARBA00023163"/>
    </source>
</evidence>
<keyword evidence="4" id="KW-0804">Transcription</keyword>
<dbReference type="PANTHER" id="PTHR30537">
    <property type="entry name" value="HTH-TYPE TRANSCRIPTIONAL REGULATOR"/>
    <property type="match status" value="1"/>
</dbReference>
<dbReference type="InterPro" id="IPR036388">
    <property type="entry name" value="WH-like_DNA-bd_sf"/>
</dbReference>
<dbReference type="SUPFAM" id="SSF53850">
    <property type="entry name" value="Periplasmic binding protein-like II"/>
    <property type="match status" value="1"/>
</dbReference>
<sequence>MDNRAGEMEVFVRAVGLGSFSAAGRQLGLSPSAVSKLITRIEDRLGTRLLVRSTRALQLTPEGEVYLERAQRILGEIEEAERVVTSGGSAVPRGPLRVSASVAFGASHVVPHMAEFLSLHPGIELDLSLTDSVIDLYQERADVAIRSGRLRDSSLMARKILEIRRVVVASPAYLERNGVPQAPADLAGHNCLRFNFLSSRDEWIFRDPETGESFVQRIGGNLLANNGPSLRRLCLDGVGLIRTGRFQVERDMAEGRLVPVLEAYNPEDIEMIHAVFAGHGHLAARVRAFIDFLAEKARAA</sequence>
<dbReference type="RefSeq" id="WP_184701147.1">
    <property type="nucleotide sequence ID" value="NZ_BAABEG010000001.1"/>
</dbReference>
<dbReference type="GO" id="GO:0043565">
    <property type="term" value="F:sequence-specific DNA binding"/>
    <property type="evidence" value="ECO:0007669"/>
    <property type="project" value="TreeGrafter"/>
</dbReference>
<keyword evidence="3 6" id="KW-0238">DNA-binding</keyword>
<dbReference type="PROSITE" id="PS50931">
    <property type="entry name" value="HTH_LYSR"/>
    <property type="match status" value="1"/>
</dbReference>
<evidence type="ECO:0000313" key="6">
    <source>
        <dbReference type="EMBL" id="MBB6356634.1"/>
    </source>
</evidence>
<name>A0A7X0FBE9_9HYPH</name>
<dbReference type="Gene3D" id="3.40.190.290">
    <property type="match status" value="1"/>
</dbReference>
<dbReference type="Proteomes" id="UP000536262">
    <property type="component" value="Unassembled WGS sequence"/>
</dbReference>
<dbReference type="InterPro" id="IPR036390">
    <property type="entry name" value="WH_DNA-bd_sf"/>
</dbReference>
<evidence type="ECO:0000259" key="5">
    <source>
        <dbReference type="PROSITE" id="PS50931"/>
    </source>
</evidence>
<feature type="domain" description="HTH lysR-type" evidence="5">
    <location>
        <begin position="1"/>
        <end position="60"/>
    </location>
</feature>
<reference evidence="6 7" key="1">
    <citation type="submission" date="2020-08" db="EMBL/GenBank/DDBJ databases">
        <title>Genomic Encyclopedia of Type Strains, Phase IV (KMG-IV): sequencing the most valuable type-strain genomes for metagenomic binning, comparative biology and taxonomic classification.</title>
        <authorList>
            <person name="Goeker M."/>
        </authorList>
    </citation>
    <scope>NUCLEOTIDE SEQUENCE [LARGE SCALE GENOMIC DNA]</scope>
    <source>
        <strain evidence="6 7">DSM 7051</strain>
    </source>
</reference>
<evidence type="ECO:0000256" key="1">
    <source>
        <dbReference type="ARBA" id="ARBA00009437"/>
    </source>
</evidence>
<dbReference type="FunFam" id="1.10.10.10:FF:000001">
    <property type="entry name" value="LysR family transcriptional regulator"/>
    <property type="match status" value="1"/>
</dbReference>
<gene>
    <name evidence="6" type="ORF">GGR00_004446</name>
</gene>
<evidence type="ECO:0000256" key="2">
    <source>
        <dbReference type="ARBA" id="ARBA00023015"/>
    </source>
</evidence>
<dbReference type="GO" id="GO:0006351">
    <property type="term" value="P:DNA-templated transcription"/>
    <property type="evidence" value="ECO:0007669"/>
    <property type="project" value="TreeGrafter"/>
</dbReference>
<protein>
    <submittedName>
        <fullName evidence="6">DNA-binding transcriptional LysR family regulator</fullName>
    </submittedName>
</protein>
<keyword evidence="7" id="KW-1185">Reference proteome</keyword>
<dbReference type="Gene3D" id="1.10.10.10">
    <property type="entry name" value="Winged helix-like DNA-binding domain superfamily/Winged helix DNA-binding domain"/>
    <property type="match status" value="1"/>
</dbReference>
<dbReference type="InterPro" id="IPR058163">
    <property type="entry name" value="LysR-type_TF_proteobact-type"/>
</dbReference>
<comment type="caution">
    <text evidence="6">The sequence shown here is derived from an EMBL/GenBank/DDBJ whole genome shotgun (WGS) entry which is preliminary data.</text>
</comment>
<dbReference type="InterPro" id="IPR005119">
    <property type="entry name" value="LysR_subst-bd"/>
</dbReference>
<dbReference type="SUPFAM" id="SSF46785">
    <property type="entry name" value="Winged helix' DNA-binding domain"/>
    <property type="match status" value="1"/>
</dbReference>
<evidence type="ECO:0000313" key="7">
    <source>
        <dbReference type="Proteomes" id="UP000536262"/>
    </source>
</evidence>
<evidence type="ECO:0000256" key="3">
    <source>
        <dbReference type="ARBA" id="ARBA00023125"/>
    </source>
</evidence>
<proteinExistence type="inferred from homology"/>